<dbReference type="RefSeq" id="WP_091579509.1">
    <property type="nucleotide sequence ID" value="NZ_FNDU01000001.1"/>
</dbReference>
<feature type="domain" description="Fe/B12 periplasmic-binding" evidence="6">
    <location>
        <begin position="65"/>
        <end position="321"/>
    </location>
</feature>
<dbReference type="PANTHER" id="PTHR30535:SF34">
    <property type="entry name" value="MOLYBDATE-BINDING PROTEIN MOLA"/>
    <property type="match status" value="1"/>
</dbReference>
<dbReference type="InterPro" id="IPR050902">
    <property type="entry name" value="ABC_Transporter_SBP"/>
</dbReference>
<feature type="compositionally biased region" description="Acidic residues" evidence="4">
    <location>
        <begin position="31"/>
        <end position="41"/>
    </location>
</feature>
<dbReference type="STRING" id="930129.SAMN05216352_101140"/>
<protein>
    <submittedName>
        <fullName evidence="7">Iron complex transport system substrate-binding protein</fullName>
    </submittedName>
</protein>
<organism evidence="7 8">
    <name type="scientific">Alteribacillus bidgolensis</name>
    <dbReference type="NCBI Taxonomy" id="930129"/>
    <lineage>
        <taxon>Bacteria</taxon>
        <taxon>Bacillati</taxon>
        <taxon>Bacillota</taxon>
        <taxon>Bacilli</taxon>
        <taxon>Bacillales</taxon>
        <taxon>Bacillaceae</taxon>
        <taxon>Alteribacillus</taxon>
    </lineage>
</organism>
<dbReference type="AlphaFoldDB" id="A0A1G8BZR9"/>
<feature type="chain" id="PRO_5038894702" evidence="5">
    <location>
        <begin position="20"/>
        <end position="324"/>
    </location>
</feature>
<dbReference type="OrthoDB" id="9816357at2"/>
<dbReference type="GO" id="GO:0071281">
    <property type="term" value="P:cellular response to iron ion"/>
    <property type="evidence" value="ECO:0007669"/>
    <property type="project" value="TreeGrafter"/>
</dbReference>
<keyword evidence="8" id="KW-1185">Reference proteome</keyword>
<evidence type="ECO:0000256" key="3">
    <source>
        <dbReference type="SAM" id="Coils"/>
    </source>
</evidence>
<dbReference type="PROSITE" id="PS51257">
    <property type="entry name" value="PROKAR_LIPOPROTEIN"/>
    <property type="match status" value="1"/>
</dbReference>
<dbReference type="EMBL" id="FNDU01000001">
    <property type="protein sequence ID" value="SDH38625.1"/>
    <property type="molecule type" value="Genomic_DNA"/>
</dbReference>
<evidence type="ECO:0000256" key="1">
    <source>
        <dbReference type="ARBA" id="ARBA00008814"/>
    </source>
</evidence>
<evidence type="ECO:0000256" key="5">
    <source>
        <dbReference type="SAM" id="SignalP"/>
    </source>
</evidence>
<dbReference type="Proteomes" id="UP000199017">
    <property type="component" value="Unassembled WGS sequence"/>
</dbReference>
<dbReference type="PANTHER" id="PTHR30535">
    <property type="entry name" value="VITAMIN B12-BINDING PROTEIN"/>
    <property type="match status" value="1"/>
</dbReference>
<dbReference type="InterPro" id="IPR054828">
    <property type="entry name" value="Vit_B12_bind_prot"/>
</dbReference>
<dbReference type="NCBIfam" id="NF038402">
    <property type="entry name" value="TroA_like"/>
    <property type="match status" value="1"/>
</dbReference>
<evidence type="ECO:0000259" key="6">
    <source>
        <dbReference type="PROSITE" id="PS50983"/>
    </source>
</evidence>
<reference evidence="7 8" key="1">
    <citation type="submission" date="2016-10" db="EMBL/GenBank/DDBJ databases">
        <authorList>
            <person name="de Groot N.N."/>
        </authorList>
    </citation>
    <scope>NUCLEOTIDE SEQUENCE [LARGE SCALE GENOMIC DNA]</scope>
    <source>
        <strain evidence="8">P4B,CCM 7963,CECT 7998,DSM 25260,IBRC-M 10614,KCTC 13821</strain>
    </source>
</reference>
<evidence type="ECO:0000256" key="2">
    <source>
        <dbReference type="ARBA" id="ARBA00022729"/>
    </source>
</evidence>
<gene>
    <name evidence="7" type="ORF">SAMN05216352_101140</name>
</gene>
<feature type="signal peptide" evidence="5">
    <location>
        <begin position="1"/>
        <end position="19"/>
    </location>
</feature>
<dbReference type="SUPFAM" id="SSF53807">
    <property type="entry name" value="Helical backbone' metal receptor"/>
    <property type="match status" value="1"/>
</dbReference>
<name>A0A1G8BZR9_9BACI</name>
<evidence type="ECO:0000256" key="4">
    <source>
        <dbReference type="SAM" id="MobiDB-lite"/>
    </source>
</evidence>
<evidence type="ECO:0000313" key="8">
    <source>
        <dbReference type="Proteomes" id="UP000199017"/>
    </source>
</evidence>
<dbReference type="Gene3D" id="3.40.50.1980">
    <property type="entry name" value="Nitrogenase molybdenum iron protein domain"/>
    <property type="match status" value="2"/>
</dbReference>
<comment type="similarity">
    <text evidence="1">Belongs to the bacterial solute-binding protein 8 family.</text>
</comment>
<dbReference type="CDD" id="cd01143">
    <property type="entry name" value="YvrC"/>
    <property type="match status" value="1"/>
</dbReference>
<feature type="region of interest" description="Disordered" evidence="4">
    <location>
        <begin position="285"/>
        <end position="306"/>
    </location>
</feature>
<feature type="coiled-coil region" evidence="3">
    <location>
        <begin position="173"/>
        <end position="200"/>
    </location>
</feature>
<keyword evidence="3" id="KW-0175">Coiled coil</keyword>
<proteinExistence type="inferred from homology"/>
<dbReference type="PROSITE" id="PS50983">
    <property type="entry name" value="FE_B12_PBP"/>
    <property type="match status" value="1"/>
</dbReference>
<sequence length="324" mass="35752">MKRWIGFIFTSFSILFLSACGTSEESSSSDMNEENEQEEQSAGEFPIEVTDGRGEEVSIDEKPERIVSLVPSNTEIAFALGLGDEIVGVTDYCNYPEEATEKQSVGDMDFDVETLLSLEPDLVLAHASSAHGSEEGLKQIEEAGIDVLIVNDASSFEDAYGSIEMIAQATGTEEEAETIISDMKEDIIEIEEQAESITEDERKTVWVEIQPPPEIFTTGQGTFINEMLETINAENAAGEEEGWIQYSEEEAVALNPEVIITTYGHYVDDPSAEIKERAGWEQVPAIENDDIHDIDNDTVSRPGPRLTEGTEQLAELVYPDEFSN</sequence>
<dbReference type="InterPro" id="IPR002491">
    <property type="entry name" value="ABC_transptr_periplasmic_BD"/>
</dbReference>
<evidence type="ECO:0000313" key="7">
    <source>
        <dbReference type="EMBL" id="SDH38625.1"/>
    </source>
</evidence>
<accession>A0A1G8BZR9</accession>
<keyword evidence="2 5" id="KW-0732">Signal</keyword>
<feature type="region of interest" description="Disordered" evidence="4">
    <location>
        <begin position="24"/>
        <end position="48"/>
    </location>
</feature>
<dbReference type="Pfam" id="PF01497">
    <property type="entry name" value="Peripla_BP_2"/>
    <property type="match status" value="1"/>
</dbReference>